<evidence type="ECO:0000313" key="2">
    <source>
        <dbReference type="Proteomes" id="UP000031843"/>
    </source>
</evidence>
<organism evidence="1 2">
    <name type="scientific">Cupriavidus basilensis</name>
    <dbReference type="NCBI Taxonomy" id="68895"/>
    <lineage>
        <taxon>Bacteria</taxon>
        <taxon>Pseudomonadati</taxon>
        <taxon>Pseudomonadota</taxon>
        <taxon>Betaproteobacteria</taxon>
        <taxon>Burkholderiales</taxon>
        <taxon>Burkholderiaceae</taxon>
        <taxon>Cupriavidus</taxon>
    </lineage>
</organism>
<accession>A0A0C4YIA9</accession>
<dbReference type="EMBL" id="CP010537">
    <property type="protein sequence ID" value="AJG22370.1"/>
    <property type="molecule type" value="Genomic_DNA"/>
</dbReference>
<keyword evidence="2" id="KW-1185">Reference proteome</keyword>
<evidence type="ECO:0000313" key="1">
    <source>
        <dbReference type="EMBL" id="AJG22370.1"/>
    </source>
</evidence>
<reference evidence="1 2" key="1">
    <citation type="journal article" date="2015" name="Genome Announc.">
        <title>Complete Genome Sequence of Cupriavidus basilensis 4G11, Isolated from the Oak Ridge Field Research Center Site.</title>
        <authorList>
            <person name="Ray J."/>
            <person name="Waters R.J."/>
            <person name="Skerker J.M."/>
            <person name="Kuehl J.V."/>
            <person name="Price M.N."/>
            <person name="Huang J."/>
            <person name="Chakraborty R."/>
            <person name="Arkin A.P."/>
            <person name="Deutschbauer A."/>
        </authorList>
    </citation>
    <scope>NUCLEOTIDE SEQUENCE [LARGE SCALE GENOMIC DNA]</scope>
    <source>
        <strain evidence="1">4G11</strain>
    </source>
</reference>
<gene>
    <name evidence="1" type="ORF">RR42_s0780</name>
</gene>
<name>A0A0C4YIA9_9BURK</name>
<dbReference type="Proteomes" id="UP000031843">
    <property type="component" value="Chromosome secondary"/>
</dbReference>
<sequence length="41" mass="4369">MGDAHAIRYTTYCEPGIAVILKDLAGGINDLPNALFPIAPR</sequence>
<protein>
    <submittedName>
        <fullName evidence="1">Uncharacterized protein</fullName>
    </submittedName>
</protein>
<dbReference type="KEGG" id="cbw:RR42_s0780"/>
<dbReference type="AlphaFoldDB" id="A0A0C4YIA9"/>
<proteinExistence type="predicted"/>